<feature type="domain" description="Band 7" evidence="9">
    <location>
        <begin position="73"/>
        <end position="234"/>
    </location>
</feature>
<evidence type="ECO:0000256" key="7">
    <source>
        <dbReference type="SAM" id="Coils"/>
    </source>
</evidence>
<dbReference type="InterPro" id="IPR036013">
    <property type="entry name" value="Band_7/SPFH_dom_sf"/>
</dbReference>
<dbReference type="SUPFAM" id="SSF117892">
    <property type="entry name" value="Band 7/SPFH domain"/>
    <property type="match status" value="1"/>
</dbReference>
<dbReference type="EMBL" id="SHBP01000001">
    <property type="protein sequence ID" value="RZO22905.1"/>
    <property type="molecule type" value="Genomic_DNA"/>
</dbReference>
<keyword evidence="10" id="KW-0645">Protease</keyword>
<dbReference type="PANTHER" id="PTHR43327">
    <property type="entry name" value="STOMATIN-LIKE PROTEIN 2, MITOCHONDRIAL"/>
    <property type="match status" value="1"/>
</dbReference>
<evidence type="ECO:0000256" key="6">
    <source>
        <dbReference type="RuleBase" id="RU364113"/>
    </source>
</evidence>
<evidence type="ECO:0000256" key="5">
    <source>
        <dbReference type="ARBA" id="ARBA00023136"/>
    </source>
</evidence>
<feature type="coiled-coil region" evidence="7">
    <location>
        <begin position="226"/>
        <end position="275"/>
    </location>
</feature>
<proteinExistence type="inferred from homology"/>
<feature type="transmembrane region" description="Helical" evidence="6">
    <location>
        <begin position="58"/>
        <end position="78"/>
    </location>
</feature>
<reference evidence="10 11" key="1">
    <citation type="submission" date="2019-02" db="EMBL/GenBank/DDBJ databases">
        <title>Prokaryotic population dynamics and viral predation in marine succession experiment using metagenomics: the confinement effect.</title>
        <authorList>
            <person name="Haro-Moreno J.M."/>
            <person name="Rodriguez-Valera F."/>
            <person name="Lopez-Perez M."/>
        </authorList>
    </citation>
    <scope>NUCLEOTIDE SEQUENCE [LARGE SCALE GENOMIC DNA]</scope>
    <source>
        <strain evidence="10">MED-G170</strain>
    </source>
</reference>
<dbReference type="CDD" id="cd03404">
    <property type="entry name" value="SPFH_HflK"/>
    <property type="match status" value="1"/>
</dbReference>
<dbReference type="InterPro" id="IPR020980">
    <property type="entry name" value="Membrane_HflK_N"/>
</dbReference>
<keyword evidence="3 6" id="KW-0812">Transmembrane</keyword>
<evidence type="ECO:0000256" key="8">
    <source>
        <dbReference type="SAM" id="MobiDB-lite"/>
    </source>
</evidence>
<name>A0A520MNW1_9GAMM</name>
<keyword evidence="5 6" id="KW-0472">Membrane</keyword>
<sequence length="381" mass="41889">MAWNEPGGGKDPWGGNRNDQGPPDIDEALKKLKEKLGIFGGGGASNSGSSGGGSFKSLVPMVFIGLVLVWGFLGFYQVDEKENAVVLRLGEYSETIEDPGLKWNPPLIDKVYTVGVTEERQYSTRGLMLTQDENIVEVALAVQYNIASAKDFVLSIRSPETTLKQATDSALRHVVGSTGLDGVISDQRTEVADGTTEKLQDLLDLYSSGINIVKINIEDARPPNEVKAAYDDVIEAREDLERLVNEAQAYSNGVIPEARGEAQRLREEAQAYLSQVVSKSTGEANRFSALLREYQKAPGVTRERLYIDAIEQVMTDSTKVLMDTEGGNNMLYLPLDKLMQQGGSPSNRSDETNNQLIDRVANEVIEKLQRSSNQAQSERRR</sequence>
<dbReference type="GO" id="GO:0016020">
    <property type="term" value="C:membrane"/>
    <property type="evidence" value="ECO:0007669"/>
    <property type="project" value="UniProtKB-SubCell"/>
</dbReference>
<dbReference type="Pfam" id="PF12221">
    <property type="entry name" value="HflK_N"/>
    <property type="match status" value="1"/>
</dbReference>
<evidence type="ECO:0000259" key="9">
    <source>
        <dbReference type="SMART" id="SM00244"/>
    </source>
</evidence>
<gene>
    <name evidence="10" type="primary">hflK</name>
    <name evidence="10" type="ORF">EVB03_00645</name>
</gene>
<dbReference type="AlphaFoldDB" id="A0A520MNW1"/>
<dbReference type="Pfam" id="PF01145">
    <property type="entry name" value="Band_7"/>
    <property type="match status" value="1"/>
</dbReference>
<feature type="region of interest" description="Disordered" evidence="8">
    <location>
        <begin position="1"/>
        <end position="25"/>
    </location>
</feature>
<dbReference type="PANTHER" id="PTHR43327:SF2">
    <property type="entry name" value="MODULATOR OF FTSH PROTEASE HFLK"/>
    <property type="match status" value="1"/>
</dbReference>
<evidence type="ECO:0000313" key="11">
    <source>
        <dbReference type="Proteomes" id="UP000315889"/>
    </source>
</evidence>
<comment type="function">
    <text evidence="6">HflC and HflK could encode or regulate a protease.</text>
</comment>
<dbReference type="InterPro" id="IPR001107">
    <property type="entry name" value="Band_7"/>
</dbReference>
<dbReference type="GO" id="GO:0006508">
    <property type="term" value="P:proteolysis"/>
    <property type="evidence" value="ECO:0007669"/>
    <property type="project" value="UniProtKB-KW"/>
</dbReference>
<keyword evidence="7" id="KW-0175">Coiled coil</keyword>
<comment type="subunit">
    <text evidence="6">HflC and HflK may interact to form a multimeric complex.</text>
</comment>
<feature type="compositionally biased region" description="Gly residues" evidence="8">
    <location>
        <begin position="1"/>
        <end position="12"/>
    </location>
</feature>
<dbReference type="Gene3D" id="3.30.479.30">
    <property type="entry name" value="Band 7 domain"/>
    <property type="match status" value="1"/>
</dbReference>
<evidence type="ECO:0000256" key="3">
    <source>
        <dbReference type="ARBA" id="ARBA00022692"/>
    </source>
</evidence>
<protein>
    <recommendedName>
        <fullName evidence="6">Protein HflK</fullName>
    </recommendedName>
</protein>
<dbReference type="NCBIfam" id="TIGR01933">
    <property type="entry name" value="hflK"/>
    <property type="match status" value="1"/>
</dbReference>
<organism evidence="10 11">
    <name type="scientific">SAR92 clade bacterium</name>
    <dbReference type="NCBI Taxonomy" id="2315479"/>
    <lineage>
        <taxon>Bacteria</taxon>
        <taxon>Pseudomonadati</taxon>
        <taxon>Pseudomonadota</taxon>
        <taxon>Gammaproteobacteria</taxon>
        <taxon>Cellvibrionales</taxon>
        <taxon>Porticoccaceae</taxon>
        <taxon>SAR92 clade</taxon>
    </lineage>
</organism>
<evidence type="ECO:0000256" key="2">
    <source>
        <dbReference type="ARBA" id="ARBA00006971"/>
    </source>
</evidence>
<comment type="subcellular location">
    <subcellularLocation>
        <location evidence="1">Membrane</location>
        <topology evidence="1">Single-pass membrane protein</topology>
    </subcellularLocation>
</comment>
<keyword evidence="10" id="KW-0378">Hydrolase</keyword>
<dbReference type="GO" id="GO:0008233">
    <property type="term" value="F:peptidase activity"/>
    <property type="evidence" value="ECO:0007669"/>
    <property type="project" value="UniProtKB-KW"/>
</dbReference>
<dbReference type="InterPro" id="IPR050710">
    <property type="entry name" value="Band7/mec-2_domain"/>
</dbReference>
<comment type="similarity">
    <text evidence="2 6">Belongs to the band 7/mec-2 family. HflK subfamily.</text>
</comment>
<evidence type="ECO:0000256" key="4">
    <source>
        <dbReference type="ARBA" id="ARBA00022989"/>
    </source>
</evidence>
<accession>A0A520MNW1</accession>
<comment type="caution">
    <text evidence="10">The sequence shown here is derived from an EMBL/GenBank/DDBJ whole genome shotgun (WGS) entry which is preliminary data.</text>
</comment>
<dbReference type="InterPro" id="IPR010201">
    <property type="entry name" value="HflK"/>
</dbReference>
<dbReference type="Proteomes" id="UP000315889">
    <property type="component" value="Unassembled WGS sequence"/>
</dbReference>
<evidence type="ECO:0000256" key="1">
    <source>
        <dbReference type="ARBA" id="ARBA00004167"/>
    </source>
</evidence>
<keyword evidence="4 6" id="KW-1133">Transmembrane helix</keyword>
<dbReference type="SMART" id="SM00244">
    <property type="entry name" value="PHB"/>
    <property type="match status" value="1"/>
</dbReference>
<evidence type="ECO:0000313" key="10">
    <source>
        <dbReference type="EMBL" id="RZO22905.1"/>
    </source>
</evidence>